<evidence type="ECO:0000313" key="3">
    <source>
        <dbReference type="Proteomes" id="UP000483432"/>
    </source>
</evidence>
<name>A0A7C9JW64_9PROT</name>
<dbReference type="Pfam" id="PF07521">
    <property type="entry name" value="RMMBL"/>
    <property type="match status" value="1"/>
</dbReference>
<organism evidence="2 3">
    <name type="scientific">Sulfuriferula multivorans</name>
    <dbReference type="NCBI Taxonomy" id="1559896"/>
    <lineage>
        <taxon>Bacteria</taxon>
        <taxon>Pseudomonadati</taxon>
        <taxon>Pseudomonadota</taxon>
        <taxon>Betaproteobacteria</taxon>
        <taxon>Nitrosomonadales</taxon>
        <taxon>Sulfuricellaceae</taxon>
        <taxon>Sulfuriferula</taxon>
    </lineage>
</organism>
<feature type="domain" description="Zn-dependent metallo-hydrolase RNA specificity" evidence="1">
    <location>
        <begin position="1"/>
        <end position="42"/>
    </location>
</feature>
<reference evidence="2 3" key="1">
    <citation type="submission" date="2019-09" db="EMBL/GenBank/DDBJ databases">
        <title>H2 Metabolism Revealed by Metagenomic Analysis in Subglacial Sediment of East Antarctica.</title>
        <authorList>
            <person name="Yang Z."/>
            <person name="Zhang Y."/>
            <person name="Lv Y."/>
            <person name="Yan W."/>
            <person name="Xiao X."/>
            <person name="Sun B."/>
            <person name="Ma H."/>
        </authorList>
    </citation>
    <scope>NUCLEOTIDE SEQUENCE [LARGE SCALE GENOMIC DNA]</scope>
    <source>
        <strain evidence="2">Bin2_2</strain>
    </source>
</reference>
<dbReference type="EMBL" id="JAAFGW010000046">
    <property type="protein sequence ID" value="NDP47658.1"/>
    <property type="molecule type" value="Genomic_DNA"/>
</dbReference>
<gene>
    <name evidence="2" type="ORF">GZ085_04550</name>
</gene>
<evidence type="ECO:0000313" key="2">
    <source>
        <dbReference type="EMBL" id="NDP47658.1"/>
    </source>
</evidence>
<comment type="caution">
    <text evidence="2">The sequence shown here is derived from an EMBL/GenBank/DDBJ whole genome shotgun (WGS) entry which is preliminary data.</text>
</comment>
<evidence type="ECO:0000259" key="1">
    <source>
        <dbReference type="Pfam" id="PF07521"/>
    </source>
</evidence>
<sequence>MGWLGQFRSKPCQVFGVHGEESIATSFAADLEIKFGWDTMAPPPGHSMSLD</sequence>
<accession>A0A7C9JW64</accession>
<proteinExistence type="predicted"/>
<dbReference type="AlphaFoldDB" id="A0A7C9JW64"/>
<dbReference type="Proteomes" id="UP000483432">
    <property type="component" value="Unassembled WGS sequence"/>
</dbReference>
<dbReference type="InterPro" id="IPR011108">
    <property type="entry name" value="RMMBL"/>
</dbReference>
<protein>
    <recommendedName>
        <fullName evidence="1">Zn-dependent metallo-hydrolase RNA specificity domain-containing protein</fullName>
    </recommendedName>
</protein>